<dbReference type="InterPro" id="IPR055132">
    <property type="entry name" value="RNase_J_b_CASP"/>
</dbReference>
<keyword evidence="9 11" id="KW-0269">Exonuclease</keyword>
<dbReference type="InterPro" id="IPR030854">
    <property type="entry name" value="RNase_J_bac"/>
</dbReference>
<dbReference type="Gene3D" id="3.40.50.10710">
    <property type="entry name" value="Metallo-hydrolase/oxidoreductase"/>
    <property type="match status" value="1"/>
</dbReference>
<feature type="compositionally biased region" description="Polar residues" evidence="12">
    <location>
        <begin position="43"/>
        <end position="58"/>
    </location>
</feature>
<feature type="compositionally biased region" description="Low complexity" evidence="12">
    <location>
        <begin position="66"/>
        <end position="75"/>
    </location>
</feature>
<comment type="function">
    <text evidence="11">An RNase that has 5'-3' exonuclease and possibly endonuclease activity. Involved in maturation of rRNA and in some organisms also mRNA maturation and/or decay.</text>
</comment>
<dbReference type="Pfam" id="PF22505">
    <property type="entry name" value="RNase_J_b_CASP"/>
    <property type="match status" value="1"/>
</dbReference>
<dbReference type="InterPro" id="IPR011108">
    <property type="entry name" value="RMMBL"/>
</dbReference>
<dbReference type="PANTHER" id="PTHR43694:SF1">
    <property type="entry name" value="RIBONUCLEASE J"/>
    <property type="match status" value="1"/>
</dbReference>
<evidence type="ECO:0000256" key="4">
    <source>
        <dbReference type="ARBA" id="ARBA00022722"/>
    </source>
</evidence>
<dbReference type="GO" id="GO:0004521">
    <property type="term" value="F:RNA endonuclease activity"/>
    <property type="evidence" value="ECO:0007669"/>
    <property type="project" value="UniProtKB-UniRule"/>
</dbReference>
<dbReference type="GO" id="GO:0006364">
    <property type="term" value="P:rRNA processing"/>
    <property type="evidence" value="ECO:0007669"/>
    <property type="project" value="UniProtKB-UniRule"/>
</dbReference>
<evidence type="ECO:0000256" key="3">
    <source>
        <dbReference type="ARBA" id="ARBA00022490"/>
    </source>
</evidence>
<evidence type="ECO:0000256" key="5">
    <source>
        <dbReference type="ARBA" id="ARBA00022723"/>
    </source>
</evidence>
<dbReference type="Pfam" id="PF07521">
    <property type="entry name" value="RMMBL"/>
    <property type="match status" value="1"/>
</dbReference>
<dbReference type="Proteomes" id="UP000294682">
    <property type="component" value="Unassembled WGS sequence"/>
</dbReference>
<feature type="region of interest" description="Disordered" evidence="12">
    <location>
        <begin position="1"/>
        <end position="105"/>
    </location>
</feature>
<keyword evidence="4 11" id="KW-0540">Nuclease</keyword>
<evidence type="ECO:0000313" key="14">
    <source>
        <dbReference type="EMBL" id="TCL44701.1"/>
    </source>
</evidence>
<comment type="caution">
    <text evidence="14">The sequence shown here is derived from an EMBL/GenBank/DDBJ whole genome shotgun (WGS) entry which is preliminary data.</text>
</comment>
<comment type="subunit">
    <text evidence="11">Homodimer, may be a subunit of the RNA degradosome.</text>
</comment>
<evidence type="ECO:0000256" key="8">
    <source>
        <dbReference type="ARBA" id="ARBA00022833"/>
    </source>
</evidence>
<dbReference type="InterPro" id="IPR041636">
    <property type="entry name" value="RNase_J_C"/>
</dbReference>
<keyword evidence="3 11" id="KW-0963">Cytoplasm</keyword>
<dbReference type="InterPro" id="IPR004613">
    <property type="entry name" value="RNase_J"/>
</dbReference>
<dbReference type="EC" id="3.1.-.-" evidence="11"/>
<sequence length="679" mass="74253">MAENEKNQSARAPAAKGGQGRAARPAENTNGIKQKAPAAQKRPSGTAQKQNGNKSQPQAGKKKPQEAAQKTAQAQKTEHTQKASQKNQQPKQSRGRQKQPSPVAAQELALKQRRAQKPQKQQQNLVRKTPVRIISLGGLNEIGKNMTVIECANDMFLIDCGLAFPDDDMLGVDIVIPDFTYIERNIDKLRGVVLTHGHEDHIGALPYFLAQFKVPVYGTRLTLGLVEGKLKEHNLVGKVQLNVVKPRQTVKMGCMSVEFIHVNHSIPDACALAVHTPAGVLIHTGDFKVDYTPIENDIIDLPRFGELGNKGVLLLLGESTNAERPGSTKSERSVGNSFDTLFQQAANHRIIIATFASNVHRVQQIMDAAQKYGKKVAVSGRSMVNVVTKAIELGYLTVPKGLLVEIENIRSYADGQLVIVTTGSQGEPMSALTRMAMGDHRQVTVTPNDFIIISANPIPGNEKLVGRVVNELMKLGAKVIYEKMYEVHVSGHACQDELRLIHSLTRPRFFMPVHGEYKHLSKHADLAVDMGMDRKNIIISDIGKIVETDGVDFKIVGTVPAGAVMVDGLGVGDVGSIVLRDRKHLAQDGLIVVVTTIDSATGTVVAGPDIVSRGFVYVREAEDLMNEANKVVKKTLESCTSGGVREWGNIKQMVRDDLSRFLFNRTKRSPMILPIIQEI</sequence>
<gene>
    <name evidence="11" type="primary">rnj</name>
    <name evidence="14" type="ORF">EDD78_102327</name>
</gene>
<evidence type="ECO:0000256" key="11">
    <source>
        <dbReference type="HAMAP-Rule" id="MF_01491"/>
    </source>
</evidence>
<dbReference type="InterPro" id="IPR036866">
    <property type="entry name" value="RibonucZ/Hydroxyglut_hydro"/>
</dbReference>
<evidence type="ECO:0000256" key="10">
    <source>
        <dbReference type="ARBA" id="ARBA00022884"/>
    </source>
</evidence>
<dbReference type="InterPro" id="IPR042173">
    <property type="entry name" value="RNase_J_2"/>
</dbReference>
<accession>A0A9X8ULT0</accession>
<dbReference type="GO" id="GO:0005737">
    <property type="term" value="C:cytoplasm"/>
    <property type="evidence" value="ECO:0007669"/>
    <property type="project" value="UniProtKB-SubCell"/>
</dbReference>
<dbReference type="Pfam" id="PF00753">
    <property type="entry name" value="Lactamase_B"/>
    <property type="match status" value="1"/>
</dbReference>
<evidence type="ECO:0000256" key="7">
    <source>
        <dbReference type="ARBA" id="ARBA00022801"/>
    </source>
</evidence>
<dbReference type="GO" id="GO:0008270">
    <property type="term" value="F:zinc ion binding"/>
    <property type="evidence" value="ECO:0007669"/>
    <property type="project" value="InterPro"/>
</dbReference>
<dbReference type="Gene3D" id="3.10.20.580">
    <property type="match status" value="1"/>
</dbReference>
<dbReference type="RefSeq" id="WP_079699244.1">
    <property type="nucleotide sequence ID" value="NZ_SLUK01000002.1"/>
</dbReference>
<dbReference type="NCBIfam" id="TIGR00649">
    <property type="entry name" value="MG423"/>
    <property type="match status" value="1"/>
</dbReference>
<comment type="cofactor">
    <cofactor evidence="1">
        <name>Zn(2+)</name>
        <dbReference type="ChEBI" id="CHEBI:29105"/>
    </cofactor>
</comment>
<dbReference type="SUPFAM" id="SSF56281">
    <property type="entry name" value="Metallo-hydrolase/oxidoreductase"/>
    <property type="match status" value="1"/>
</dbReference>
<dbReference type="GO" id="GO:0004534">
    <property type="term" value="F:5'-3' RNA exonuclease activity"/>
    <property type="evidence" value="ECO:0007669"/>
    <property type="project" value="UniProtKB-UniRule"/>
</dbReference>
<dbReference type="SMART" id="SM00849">
    <property type="entry name" value="Lactamase_B"/>
    <property type="match status" value="1"/>
</dbReference>
<keyword evidence="10 11" id="KW-0694">RNA-binding</keyword>
<feature type="domain" description="Metallo-beta-lactamase" evidence="13">
    <location>
        <begin position="143"/>
        <end position="338"/>
    </location>
</feature>
<feature type="binding site" evidence="11">
    <location>
        <begin position="488"/>
        <end position="492"/>
    </location>
    <ligand>
        <name>substrate</name>
    </ligand>
</feature>
<comment type="subcellular location">
    <subcellularLocation>
        <location evidence="2 11">Cytoplasm</location>
    </subcellularLocation>
</comment>
<dbReference type="GO" id="GO:0003723">
    <property type="term" value="F:RNA binding"/>
    <property type="evidence" value="ECO:0007669"/>
    <property type="project" value="UniProtKB-UniRule"/>
</dbReference>
<dbReference type="HAMAP" id="MF_01491">
    <property type="entry name" value="RNase_J_bact"/>
    <property type="match status" value="1"/>
</dbReference>
<keyword evidence="15" id="KW-1185">Reference proteome</keyword>
<dbReference type="EMBL" id="SLUK01000002">
    <property type="protein sequence ID" value="TCL44701.1"/>
    <property type="molecule type" value="Genomic_DNA"/>
</dbReference>
<dbReference type="PANTHER" id="PTHR43694">
    <property type="entry name" value="RIBONUCLEASE J"/>
    <property type="match status" value="1"/>
</dbReference>
<keyword evidence="6 11" id="KW-0255">Endonuclease</keyword>
<dbReference type="AlphaFoldDB" id="A0A9X8ULT0"/>
<keyword evidence="7 11" id="KW-0378">Hydrolase</keyword>
<dbReference type="CDD" id="cd07714">
    <property type="entry name" value="RNaseJ_MBL-fold"/>
    <property type="match status" value="1"/>
</dbReference>
<keyword evidence="5" id="KW-0479">Metal-binding</keyword>
<evidence type="ECO:0000313" key="15">
    <source>
        <dbReference type="Proteomes" id="UP000294682"/>
    </source>
</evidence>
<proteinExistence type="inferred from homology"/>
<name>A0A9X8ULT0_9FIRM</name>
<evidence type="ECO:0000256" key="2">
    <source>
        <dbReference type="ARBA" id="ARBA00004496"/>
    </source>
</evidence>
<dbReference type="FunFam" id="3.10.20.580:FF:000001">
    <property type="entry name" value="Ribonuclease J"/>
    <property type="match status" value="1"/>
</dbReference>
<dbReference type="OrthoDB" id="9758375at2"/>
<evidence type="ECO:0000256" key="12">
    <source>
        <dbReference type="SAM" id="MobiDB-lite"/>
    </source>
</evidence>
<protein>
    <recommendedName>
        <fullName evidence="11">Ribonuclease J</fullName>
        <shortName evidence="11">RNase J</shortName>
        <ecNumber evidence="11">3.1.-.-</ecNumber>
    </recommendedName>
</protein>
<evidence type="ECO:0000256" key="9">
    <source>
        <dbReference type="ARBA" id="ARBA00022839"/>
    </source>
</evidence>
<evidence type="ECO:0000256" key="6">
    <source>
        <dbReference type="ARBA" id="ARBA00022759"/>
    </source>
</evidence>
<dbReference type="Gene3D" id="3.60.15.10">
    <property type="entry name" value="Ribonuclease Z/Hydroxyacylglutathione hydrolase-like"/>
    <property type="match status" value="1"/>
</dbReference>
<dbReference type="InterPro" id="IPR001279">
    <property type="entry name" value="Metallo-B-lactamas"/>
</dbReference>
<organism evidence="14 15">
    <name type="scientific">Harryflintia acetispora</name>
    <dbReference type="NCBI Taxonomy" id="1849041"/>
    <lineage>
        <taxon>Bacteria</taxon>
        <taxon>Bacillati</taxon>
        <taxon>Bacillota</taxon>
        <taxon>Clostridia</taxon>
        <taxon>Eubacteriales</taxon>
        <taxon>Oscillospiraceae</taxon>
        <taxon>Harryflintia</taxon>
    </lineage>
</organism>
<dbReference type="Pfam" id="PF17770">
    <property type="entry name" value="RNase_J_C"/>
    <property type="match status" value="1"/>
</dbReference>
<reference evidence="14 15" key="1">
    <citation type="submission" date="2019-03" db="EMBL/GenBank/DDBJ databases">
        <title>Genomic Encyclopedia of Type Strains, Phase IV (KMG-IV): sequencing the most valuable type-strain genomes for metagenomic binning, comparative biology and taxonomic classification.</title>
        <authorList>
            <person name="Goeker M."/>
        </authorList>
    </citation>
    <scope>NUCLEOTIDE SEQUENCE [LARGE SCALE GENOMIC DNA]</scope>
    <source>
        <strain evidence="14 15">DSM 100433</strain>
    </source>
</reference>
<keyword evidence="8" id="KW-0862">Zinc</keyword>
<evidence type="ECO:0000259" key="13">
    <source>
        <dbReference type="SMART" id="SM00849"/>
    </source>
</evidence>
<comment type="similarity">
    <text evidence="11">Belongs to the metallo-beta-lactamase superfamily. RNA-metabolizing metallo-beta-lactamase-like family. Bacterial RNase J subfamily.</text>
</comment>
<keyword evidence="11" id="KW-0698">rRNA processing</keyword>
<evidence type="ECO:0000256" key="1">
    <source>
        <dbReference type="ARBA" id="ARBA00001947"/>
    </source>
</evidence>